<gene>
    <name evidence="1" type="ORF">ABT39_MTgene1998</name>
</gene>
<name>A0A117NG38_PICGL</name>
<organism evidence="1">
    <name type="scientific">Picea glauca</name>
    <name type="common">White spruce</name>
    <name type="synonym">Pinus glauca</name>
    <dbReference type="NCBI Taxonomy" id="3330"/>
    <lineage>
        <taxon>Eukaryota</taxon>
        <taxon>Viridiplantae</taxon>
        <taxon>Streptophyta</taxon>
        <taxon>Embryophyta</taxon>
        <taxon>Tracheophyta</taxon>
        <taxon>Spermatophyta</taxon>
        <taxon>Pinopsida</taxon>
        <taxon>Pinidae</taxon>
        <taxon>Conifers I</taxon>
        <taxon>Pinales</taxon>
        <taxon>Pinaceae</taxon>
        <taxon>Picea</taxon>
    </lineage>
</organism>
<dbReference type="EMBL" id="LKAM01000013">
    <property type="protein sequence ID" value="KUM46192.1"/>
    <property type="molecule type" value="Genomic_DNA"/>
</dbReference>
<evidence type="ECO:0000313" key="1">
    <source>
        <dbReference type="EMBL" id="KUM46192.1"/>
    </source>
</evidence>
<proteinExistence type="predicted"/>
<dbReference type="AlphaFoldDB" id="A0A117NG38"/>
<geneLocation type="mitochondrion" evidence="1"/>
<sequence>MRLSPSLPLRYALSQSSATLSLITHSLCALRFQSYLCAMRHIVLISYQSL</sequence>
<reference evidence="1" key="1">
    <citation type="journal article" date="2015" name="Genome Biol. Evol.">
        <title>Organellar Genomes of White Spruce (Picea glauca): Assembly and Annotation.</title>
        <authorList>
            <person name="Jackman S.D."/>
            <person name="Warren R.L."/>
            <person name="Gibb E.A."/>
            <person name="Vandervalk B.P."/>
            <person name="Mohamadi H."/>
            <person name="Chu J."/>
            <person name="Raymond A."/>
            <person name="Pleasance S."/>
            <person name="Coope R."/>
            <person name="Wildung M.R."/>
            <person name="Ritland C.E."/>
            <person name="Bousquet J."/>
            <person name="Jones S.J."/>
            <person name="Bohlmann J."/>
            <person name="Birol I."/>
        </authorList>
    </citation>
    <scope>NUCLEOTIDE SEQUENCE [LARGE SCALE GENOMIC DNA]</scope>
    <source>
        <tissue evidence="1">Flushing bud</tissue>
    </source>
</reference>
<keyword evidence="1" id="KW-0496">Mitochondrion</keyword>
<comment type="caution">
    <text evidence="1">The sequence shown here is derived from an EMBL/GenBank/DDBJ whole genome shotgun (WGS) entry which is preliminary data.</text>
</comment>
<protein>
    <submittedName>
        <fullName evidence="1">Uncharacterized protein</fullName>
    </submittedName>
</protein>
<accession>A0A117NG38</accession>